<comment type="subcellular location">
    <subcellularLocation>
        <location evidence="2">Endomembrane system</location>
        <topology evidence="2">Multi-pass membrane protein</topology>
    </subcellularLocation>
</comment>
<dbReference type="EMBL" id="CP042198">
    <property type="protein sequence ID" value="QDS75852.1"/>
    <property type="molecule type" value="Genomic_DNA"/>
</dbReference>
<evidence type="ECO:0000256" key="5">
    <source>
        <dbReference type="ARBA" id="ARBA00022679"/>
    </source>
</evidence>
<dbReference type="OrthoDB" id="9984778at2759"/>
<reference evidence="13 14" key="1">
    <citation type="submission" date="2019-07" db="EMBL/GenBank/DDBJ databases">
        <title>Finished genome of Venturia effusa.</title>
        <authorList>
            <person name="Young C.A."/>
            <person name="Cox M.P."/>
            <person name="Ganley A.R.D."/>
            <person name="David W.J."/>
        </authorList>
    </citation>
    <scope>NUCLEOTIDE SEQUENCE [LARGE SCALE GENOMIC DNA]</scope>
    <source>
        <strain evidence="14">albino</strain>
    </source>
</reference>
<dbReference type="InterPro" id="IPR021319">
    <property type="entry name" value="DUF2921"/>
</dbReference>
<evidence type="ECO:0000256" key="2">
    <source>
        <dbReference type="ARBA" id="ARBA00004127"/>
    </source>
</evidence>
<evidence type="ECO:0000313" key="14">
    <source>
        <dbReference type="Proteomes" id="UP000316270"/>
    </source>
</evidence>
<feature type="transmembrane region" description="Helical" evidence="11">
    <location>
        <begin position="625"/>
        <end position="646"/>
    </location>
</feature>
<evidence type="ECO:0000256" key="8">
    <source>
        <dbReference type="ARBA" id="ARBA00022989"/>
    </source>
</evidence>
<evidence type="ECO:0000256" key="11">
    <source>
        <dbReference type="SAM" id="Phobius"/>
    </source>
</evidence>
<proteinExistence type="predicted"/>
<feature type="region of interest" description="Disordered" evidence="10">
    <location>
        <begin position="746"/>
        <end position="779"/>
    </location>
</feature>
<evidence type="ECO:0000259" key="12">
    <source>
        <dbReference type="Pfam" id="PF11145"/>
    </source>
</evidence>
<evidence type="ECO:0000256" key="4">
    <source>
        <dbReference type="ARBA" id="ARBA00012483"/>
    </source>
</evidence>
<dbReference type="AlphaFoldDB" id="A0A517LJN2"/>
<gene>
    <name evidence="13" type="ORF">FKW77_001466</name>
</gene>
<comment type="pathway">
    <text evidence="3">Protein modification; protein ubiquitination.</text>
</comment>
<keyword evidence="6 11" id="KW-0812">Transmembrane</keyword>
<feature type="transmembrane region" description="Helical" evidence="11">
    <location>
        <begin position="586"/>
        <end position="605"/>
    </location>
</feature>
<keyword evidence="9 11" id="KW-0472">Membrane</keyword>
<evidence type="ECO:0000256" key="6">
    <source>
        <dbReference type="ARBA" id="ARBA00022692"/>
    </source>
</evidence>
<evidence type="ECO:0000256" key="3">
    <source>
        <dbReference type="ARBA" id="ARBA00004906"/>
    </source>
</evidence>
<protein>
    <recommendedName>
        <fullName evidence="4">RING-type E3 ubiquitin transferase</fullName>
        <ecNumber evidence="4">2.3.2.27</ecNumber>
    </recommendedName>
</protein>
<evidence type="ECO:0000313" key="13">
    <source>
        <dbReference type="EMBL" id="QDS75852.1"/>
    </source>
</evidence>
<dbReference type="GO" id="GO:0012505">
    <property type="term" value="C:endomembrane system"/>
    <property type="evidence" value="ECO:0007669"/>
    <property type="project" value="UniProtKB-SubCell"/>
</dbReference>
<feature type="compositionally biased region" description="Basic and acidic residues" evidence="10">
    <location>
        <begin position="768"/>
        <end position="779"/>
    </location>
</feature>
<comment type="catalytic activity">
    <reaction evidence="1">
        <text>S-ubiquitinyl-[E2 ubiquitin-conjugating enzyme]-L-cysteine + [acceptor protein]-L-lysine = [E2 ubiquitin-conjugating enzyme]-L-cysteine + N(6)-ubiquitinyl-[acceptor protein]-L-lysine.</text>
        <dbReference type="EC" id="2.3.2.27"/>
    </reaction>
</comment>
<keyword evidence="14" id="KW-1185">Reference proteome</keyword>
<feature type="domain" description="SWEET-like" evidence="12">
    <location>
        <begin position="580"/>
        <end position="700"/>
    </location>
</feature>
<feature type="compositionally biased region" description="Polar residues" evidence="10">
    <location>
        <begin position="757"/>
        <end position="767"/>
    </location>
</feature>
<evidence type="ECO:0000256" key="1">
    <source>
        <dbReference type="ARBA" id="ARBA00000900"/>
    </source>
</evidence>
<dbReference type="EC" id="2.3.2.27" evidence="4"/>
<keyword evidence="5" id="KW-0808">Transferase</keyword>
<accession>A0A517LJN2</accession>
<organism evidence="13 14">
    <name type="scientific">Venturia effusa</name>
    <dbReference type="NCBI Taxonomy" id="50376"/>
    <lineage>
        <taxon>Eukaryota</taxon>
        <taxon>Fungi</taxon>
        <taxon>Dikarya</taxon>
        <taxon>Ascomycota</taxon>
        <taxon>Pezizomycotina</taxon>
        <taxon>Dothideomycetes</taxon>
        <taxon>Pleosporomycetidae</taxon>
        <taxon>Venturiales</taxon>
        <taxon>Venturiaceae</taxon>
        <taxon>Venturia</taxon>
    </lineage>
</organism>
<evidence type="ECO:0000256" key="7">
    <source>
        <dbReference type="ARBA" id="ARBA00022786"/>
    </source>
</evidence>
<dbReference type="GO" id="GO:0061630">
    <property type="term" value="F:ubiquitin protein ligase activity"/>
    <property type="evidence" value="ECO:0007669"/>
    <property type="project" value="UniProtKB-EC"/>
</dbReference>
<name>A0A517LJN2_9PEZI</name>
<keyword evidence="7" id="KW-0833">Ubl conjugation pathway</keyword>
<feature type="transmembrane region" description="Helical" evidence="11">
    <location>
        <begin position="652"/>
        <end position="673"/>
    </location>
</feature>
<sequence length="779" mass="84744">MPLTAGAEAQISAVVNWIDVKKDKPVGNNQNVDVSDHAEGSMENVGDPARVTLVHFRGEDIHTGPRRGSWNTNEGAYEAESHKEDKGKCDSDVNGVLHSSAMRADCEASVEQENRNFVQTSREVEHDHTRPGNLGRTSVSMATKVSLLQTHKSIPYPTLDGKIPDMKIKARTYDSCFKVVLHACSHDPDLLAPTTRHAVRTRAMSSDPRTVIIVIVVLFLLLVPESPPSSLVGGGDHRLDQAVAREWAALDLLNRSHHGQFDPPHNRWLNLSGLKEEDGFAWDALDGVKARAKEQADHILGREQVDKALSGDATAHLPIYHNVTGHIRGSWVRSHIESKVKPPQLNLTTFFPPDARTVHSFERNITGLGGHFRFEFDSAGEEKSYNGIRVLDMKATAVIADQTSAGDGWSVVLYGHHFVDAGHIILTTSSAKFAGIFALPHFGISGNLFKAGQEALQPRLQRIIKLQSSRELEAINPYSSSIDGSSDNAYSPHCDLIVYLQQHPLQVMQKNGAPVSAAPSTVADIEKELRFPEGRYNLAPPPLKMSALIFSPDCGFVIESKGPPDYPPSEDNHLVGEKQEVYVRTGIIYTLLFGVILAGQLYLTVSQMKESSTPSTRSRVSTYTIALLSLGDGFAGMAFLPLGMLLDSASPALFSTAFMAFLGVCFFDMRFLLDIWTIQVQERRRQERQQAPTSSSVDTLATSTLQQVTTAAPAPIITAAGVDSLPLPISSRAALASGASAISLPFDQDGEADGTNPAATTTQPTEANDTRRELGSLYA</sequence>
<dbReference type="Proteomes" id="UP000316270">
    <property type="component" value="Chromosome 14"/>
</dbReference>
<evidence type="ECO:0000256" key="9">
    <source>
        <dbReference type="ARBA" id="ARBA00023136"/>
    </source>
</evidence>
<keyword evidence="8 11" id="KW-1133">Transmembrane helix</keyword>
<evidence type="ECO:0000256" key="10">
    <source>
        <dbReference type="SAM" id="MobiDB-lite"/>
    </source>
</evidence>
<dbReference type="STRING" id="50376.A0A517LJN2"/>
<dbReference type="Pfam" id="PF11145">
    <property type="entry name" value="DUF2921"/>
    <property type="match status" value="1"/>
</dbReference>